<dbReference type="AlphaFoldDB" id="A0AAW5BP94"/>
<gene>
    <name evidence="1" type="ORF">L0N08_00445</name>
</gene>
<reference evidence="1" key="1">
    <citation type="submission" date="2022-01" db="EMBL/GenBank/DDBJ databases">
        <title>Collection of gut derived symbiotic bacterial strains cultured from healthy donors.</title>
        <authorList>
            <person name="Lin H."/>
            <person name="Kohout C."/>
            <person name="Waligurski E."/>
            <person name="Pamer E.G."/>
        </authorList>
    </citation>
    <scope>NUCLEOTIDE SEQUENCE</scope>
    <source>
        <strain evidence="1">DFI.6.55</strain>
    </source>
</reference>
<organism evidence="1 2">
    <name type="scientific">Enterocloster aldenensis</name>
    <dbReference type="NCBI Taxonomy" id="358742"/>
    <lineage>
        <taxon>Bacteria</taxon>
        <taxon>Bacillati</taxon>
        <taxon>Bacillota</taxon>
        <taxon>Clostridia</taxon>
        <taxon>Lachnospirales</taxon>
        <taxon>Lachnospiraceae</taxon>
        <taxon>Enterocloster</taxon>
    </lineage>
</organism>
<evidence type="ECO:0000313" key="1">
    <source>
        <dbReference type="EMBL" id="MCG4743875.1"/>
    </source>
</evidence>
<proteinExistence type="predicted"/>
<dbReference type="Pfam" id="PF12784">
    <property type="entry name" value="PDDEXK_2"/>
    <property type="match status" value="1"/>
</dbReference>
<dbReference type="EMBL" id="JAKNGE010000001">
    <property type="protein sequence ID" value="MCG4743875.1"/>
    <property type="molecule type" value="Genomic_DNA"/>
</dbReference>
<evidence type="ECO:0000313" key="2">
    <source>
        <dbReference type="Proteomes" id="UP001299608"/>
    </source>
</evidence>
<comment type="caution">
    <text evidence="1">The sequence shown here is derived from an EMBL/GenBank/DDBJ whole genome shotgun (WGS) entry which is preliminary data.</text>
</comment>
<name>A0AAW5BP94_9FIRM</name>
<sequence length="91" mass="10760">MVLDALAEDEEGRLINVEMHPQEDEDHVRRVRYHLSGIDMSYLEKGNDFEAIPEVYLIYITKKDFIGRNKGNCWIIWNTRQLIMRPGPSRI</sequence>
<dbReference type="Proteomes" id="UP001299608">
    <property type="component" value="Unassembled WGS sequence"/>
</dbReference>
<accession>A0AAW5BP94</accession>
<protein>
    <submittedName>
        <fullName evidence="1">Rpn family recombination-promoting nuclease/putative transposase</fullName>
    </submittedName>
</protein>
<dbReference type="RefSeq" id="WP_235844126.1">
    <property type="nucleotide sequence ID" value="NZ_JAAITT010000021.1"/>
</dbReference>